<name>A0A1M7RWM7_9BACT</name>
<protein>
    <submittedName>
        <fullName evidence="2">Uncharacterized protein</fullName>
    </submittedName>
</protein>
<feature type="signal peptide" evidence="1">
    <location>
        <begin position="1"/>
        <end position="26"/>
    </location>
</feature>
<accession>A0A1M7RWM7</accession>
<keyword evidence="3" id="KW-1185">Reference proteome</keyword>
<evidence type="ECO:0000313" key="3">
    <source>
        <dbReference type="Proteomes" id="UP000186469"/>
    </source>
</evidence>
<reference evidence="2 3" key="1">
    <citation type="submission" date="2016-12" db="EMBL/GenBank/DDBJ databases">
        <authorList>
            <person name="Song W.-J."/>
            <person name="Kurnit D.M."/>
        </authorList>
    </citation>
    <scope>NUCLEOTIDE SEQUENCE [LARGE SCALE GENOMIC DNA]</scope>
    <source>
        <strain evidence="2 3">DSM 11393</strain>
    </source>
</reference>
<organism evidence="2 3">
    <name type="scientific">Desulfovibrio litoralis DSM 11393</name>
    <dbReference type="NCBI Taxonomy" id="1121455"/>
    <lineage>
        <taxon>Bacteria</taxon>
        <taxon>Pseudomonadati</taxon>
        <taxon>Thermodesulfobacteriota</taxon>
        <taxon>Desulfovibrionia</taxon>
        <taxon>Desulfovibrionales</taxon>
        <taxon>Desulfovibrionaceae</taxon>
        <taxon>Desulfovibrio</taxon>
    </lineage>
</organism>
<dbReference type="AlphaFoldDB" id="A0A1M7RWM7"/>
<dbReference type="EMBL" id="FRDI01000002">
    <property type="protein sequence ID" value="SHN50586.1"/>
    <property type="molecule type" value="Genomic_DNA"/>
</dbReference>
<evidence type="ECO:0000313" key="2">
    <source>
        <dbReference type="EMBL" id="SHN50586.1"/>
    </source>
</evidence>
<dbReference type="Proteomes" id="UP000186469">
    <property type="component" value="Unassembled WGS sequence"/>
</dbReference>
<dbReference type="RefSeq" id="WP_072695704.1">
    <property type="nucleotide sequence ID" value="NZ_FRDI01000002.1"/>
</dbReference>
<feature type="chain" id="PRO_5009929034" evidence="1">
    <location>
        <begin position="27"/>
        <end position="221"/>
    </location>
</feature>
<keyword evidence="1" id="KW-0732">Signal</keyword>
<evidence type="ECO:0000256" key="1">
    <source>
        <dbReference type="SAM" id="SignalP"/>
    </source>
</evidence>
<sequence>MVLKESKLLCFFIFVLCFFVAHQAFARENGSFKGKFGPVVLSCGDFSLKVPKGYACGYFIENKVYLDSNKERIGINDKLMYVKYSTWTVPEAWVYVLSIPKSDTHKPGKRLETMKLFYENATKAGGYKKIVASEEKVFNSVSCVEYILLTESSSGYFEDATKEEWYSVAVFGYELISKPEDKYQTFVFIDPLKREKLTKNINETDVRKKEAERIMSTLKLL</sequence>
<gene>
    <name evidence="2" type="ORF">SAMN02745728_00264</name>
</gene>
<proteinExistence type="predicted"/>